<dbReference type="AlphaFoldDB" id="A0A0G0JSA3"/>
<dbReference type="GO" id="GO:0005829">
    <property type="term" value="C:cytosol"/>
    <property type="evidence" value="ECO:0007669"/>
    <property type="project" value="TreeGrafter"/>
</dbReference>
<evidence type="ECO:0000256" key="8">
    <source>
        <dbReference type="ARBA" id="ARBA00023268"/>
    </source>
</evidence>
<keyword evidence="4" id="KW-0378">Hydrolase</keyword>
<evidence type="ECO:0000259" key="10">
    <source>
        <dbReference type="Pfam" id="PF02882"/>
    </source>
</evidence>
<dbReference type="InterPro" id="IPR046346">
    <property type="entry name" value="Aminoacid_DH-like_N_sf"/>
</dbReference>
<feature type="domain" description="Tetrahydrofolate dehydrogenase/cyclohydrolase NAD(P)-binding" evidence="10">
    <location>
        <begin position="122"/>
        <end position="236"/>
    </location>
</feature>
<proteinExistence type="predicted"/>
<dbReference type="Pfam" id="PF02882">
    <property type="entry name" value="THF_DHG_CYH_C"/>
    <property type="match status" value="1"/>
</dbReference>
<evidence type="ECO:0000256" key="7">
    <source>
        <dbReference type="ARBA" id="ARBA00023167"/>
    </source>
</evidence>
<dbReference type="InterPro" id="IPR020631">
    <property type="entry name" value="THF_DH/CycHdrlase_NAD-bd_dom"/>
</dbReference>
<dbReference type="InterPro" id="IPR036291">
    <property type="entry name" value="NAD(P)-bd_dom_sf"/>
</dbReference>
<dbReference type="GO" id="GO:0035999">
    <property type="term" value="P:tetrahydrofolate interconversion"/>
    <property type="evidence" value="ECO:0007669"/>
    <property type="project" value="TreeGrafter"/>
</dbReference>
<evidence type="ECO:0000256" key="4">
    <source>
        <dbReference type="ARBA" id="ARBA00022801"/>
    </source>
</evidence>
<keyword evidence="5" id="KW-0521">NADP</keyword>
<dbReference type="InterPro" id="IPR020630">
    <property type="entry name" value="THF_DH/CycHdrlase_cat_dom"/>
</dbReference>
<dbReference type="PANTHER" id="PTHR48099:SF5">
    <property type="entry name" value="C-1-TETRAHYDROFOLATE SYNTHASE, CYTOPLASMIC"/>
    <property type="match status" value="1"/>
</dbReference>
<dbReference type="EMBL" id="LBUP01000007">
    <property type="protein sequence ID" value="KKQ65995.1"/>
    <property type="molecule type" value="Genomic_DNA"/>
</dbReference>
<sequence length="264" mass="29090">MTYIIDGKKLAEEHRKALEAKLNNFKRKPVLVSILVGEDPASVLYTNIKQKKALDLGIDFLVAKFPAEANFEIVAAEIKRLNEDTEVDGIMIQLPSIPGLVGLIKPEKDVDGLLDDSPYMAATVRAIMSIIHNERIDLSEKKVVVLGSRGEVGSRLMKVLEAQVKKIVGVDKETKDLKTVTMGADLIVSSTGHYHILKGDMVKNGVVVIDVGSEKMPDGQVCGDVEFESVAPKALRWATGPEAISYRRRLLRYARNDGPLERTE</sequence>
<evidence type="ECO:0000259" key="9">
    <source>
        <dbReference type="Pfam" id="PF00763"/>
    </source>
</evidence>
<dbReference type="GO" id="GO:0004477">
    <property type="term" value="F:methenyltetrahydrofolate cyclohydrolase activity"/>
    <property type="evidence" value="ECO:0007669"/>
    <property type="project" value="TreeGrafter"/>
</dbReference>
<dbReference type="Proteomes" id="UP000034235">
    <property type="component" value="Unassembled WGS sequence"/>
</dbReference>
<accession>A0A0G0JSA3</accession>
<comment type="pathway">
    <text evidence="1">One-carbon metabolism; tetrahydrofolate interconversion.</text>
</comment>
<keyword evidence="2" id="KW-0554">One-carbon metabolism</keyword>
<evidence type="ECO:0000313" key="12">
    <source>
        <dbReference type="Proteomes" id="UP000034235"/>
    </source>
</evidence>
<evidence type="ECO:0000256" key="5">
    <source>
        <dbReference type="ARBA" id="ARBA00022857"/>
    </source>
</evidence>
<name>A0A0G0JSA3_9BACT</name>
<dbReference type="SUPFAM" id="SSF51735">
    <property type="entry name" value="NAD(P)-binding Rossmann-fold domains"/>
    <property type="match status" value="1"/>
</dbReference>
<dbReference type="GO" id="GO:0004488">
    <property type="term" value="F:methylenetetrahydrofolate dehydrogenase (NADP+) activity"/>
    <property type="evidence" value="ECO:0007669"/>
    <property type="project" value="InterPro"/>
</dbReference>
<dbReference type="PATRIC" id="fig|1618422.5.peg.947"/>
<keyword evidence="7" id="KW-0486">Methionine biosynthesis</keyword>
<evidence type="ECO:0000256" key="3">
    <source>
        <dbReference type="ARBA" id="ARBA00022755"/>
    </source>
</evidence>
<keyword evidence="8" id="KW-0511">Multifunctional enzyme</keyword>
<dbReference type="GO" id="GO:0009086">
    <property type="term" value="P:methionine biosynthetic process"/>
    <property type="evidence" value="ECO:0007669"/>
    <property type="project" value="UniProtKB-KW"/>
</dbReference>
<evidence type="ECO:0000256" key="2">
    <source>
        <dbReference type="ARBA" id="ARBA00022563"/>
    </source>
</evidence>
<evidence type="ECO:0000256" key="6">
    <source>
        <dbReference type="ARBA" id="ARBA00023002"/>
    </source>
</evidence>
<keyword evidence="7" id="KW-0028">Amino-acid biosynthesis</keyword>
<gene>
    <name evidence="11" type="ORF">US86_C0007G0040</name>
</gene>
<keyword evidence="3" id="KW-0658">Purine biosynthesis</keyword>
<keyword evidence="6" id="KW-0560">Oxidoreductase</keyword>
<dbReference type="Gene3D" id="3.40.50.720">
    <property type="entry name" value="NAD(P)-binding Rossmann-like Domain"/>
    <property type="match status" value="1"/>
</dbReference>
<dbReference type="Pfam" id="PF00763">
    <property type="entry name" value="THF_DHG_CYH"/>
    <property type="match status" value="1"/>
</dbReference>
<dbReference type="Gene3D" id="3.40.50.10860">
    <property type="entry name" value="Leucine Dehydrogenase, chain A, domain 1"/>
    <property type="match status" value="1"/>
</dbReference>
<dbReference type="GO" id="GO:0006164">
    <property type="term" value="P:purine nucleotide biosynthetic process"/>
    <property type="evidence" value="ECO:0007669"/>
    <property type="project" value="UniProtKB-KW"/>
</dbReference>
<protein>
    <submittedName>
        <fullName evidence="11">Bifunctional protein FolD</fullName>
    </submittedName>
</protein>
<dbReference type="PANTHER" id="PTHR48099">
    <property type="entry name" value="C-1-TETRAHYDROFOLATE SYNTHASE, CYTOPLASMIC-RELATED"/>
    <property type="match status" value="1"/>
</dbReference>
<feature type="domain" description="Tetrahydrofolate dehydrogenase/cyclohydrolase catalytic" evidence="9">
    <location>
        <begin position="5"/>
        <end position="111"/>
    </location>
</feature>
<comment type="caution">
    <text evidence="11">The sequence shown here is derived from an EMBL/GenBank/DDBJ whole genome shotgun (WGS) entry which is preliminary data.</text>
</comment>
<evidence type="ECO:0000256" key="1">
    <source>
        <dbReference type="ARBA" id="ARBA00004777"/>
    </source>
</evidence>
<dbReference type="SUPFAM" id="SSF53223">
    <property type="entry name" value="Aminoacid dehydrogenase-like, N-terminal domain"/>
    <property type="match status" value="1"/>
</dbReference>
<dbReference type="PRINTS" id="PR00085">
    <property type="entry name" value="THFDHDRGNASE"/>
</dbReference>
<organism evidence="11 12">
    <name type="scientific">Candidatus Daviesbacteria bacterium GW2011_GWA2_38_24</name>
    <dbReference type="NCBI Taxonomy" id="1618422"/>
    <lineage>
        <taxon>Bacteria</taxon>
        <taxon>Candidatus Daviesiibacteriota</taxon>
    </lineage>
</organism>
<evidence type="ECO:0000313" key="11">
    <source>
        <dbReference type="EMBL" id="KKQ65995.1"/>
    </source>
</evidence>
<dbReference type="InterPro" id="IPR000672">
    <property type="entry name" value="THF_DH/CycHdrlase"/>
</dbReference>
<reference evidence="11 12" key="1">
    <citation type="journal article" date="2015" name="Nature">
        <title>rRNA introns, odd ribosomes, and small enigmatic genomes across a large radiation of phyla.</title>
        <authorList>
            <person name="Brown C.T."/>
            <person name="Hug L.A."/>
            <person name="Thomas B.C."/>
            <person name="Sharon I."/>
            <person name="Castelle C.J."/>
            <person name="Singh A."/>
            <person name="Wilkins M.J."/>
            <person name="Williams K.H."/>
            <person name="Banfield J.F."/>
        </authorList>
    </citation>
    <scope>NUCLEOTIDE SEQUENCE [LARGE SCALE GENOMIC DNA]</scope>
</reference>